<dbReference type="EMBL" id="PNBA02000005">
    <property type="protein sequence ID" value="KAG6425152.1"/>
    <property type="molecule type" value="Genomic_DNA"/>
</dbReference>
<dbReference type="Proteomes" id="UP000298416">
    <property type="component" value="Unassembled WGS sequence"/>
</dbReference>
<reference evidence="7" key="1">
    <citation type="submission" date="2018-01" db="EMBL/GenBank/DDBJ databases">
        <authorList>
            <person name="Mao J.F."/>
        </authorList>
    </citation>
    <scope>NUCLEOTIDE SEQUENCE</scope>
    <source>
        <strain evidence="7">Huo1</strain>
        <tissue evidence="7">Leaf</tissue>
    </source>
</reference>
<evidence type="ECO:0000256" key="2">
    <source>
        <dbReference type="ARBA" id="ARBA00006369"/>
    </source>
</evidence>
<dbReference type="GO" id="GO:0005730">
    <property type="term" value="C:nucleolus"/>
    <property type="evidence" value="ECO:0007669"/>
    <property type="project" value="UniProtKB-SubCell"/>
</dbReference>
<dbReference type="PANTHER" id="PTHR13634">
    <property type="entry name" value="RIBOSOME BIOGENESIS PROTEIN BRIX"/>
    <property type="match status" value="1"/>
</dbReference>
<evidence type="ECO:0000313" key="7">
    <source>
        <dbReference type="EMBL" id="KAG6425152.1"/>
    </source>
</evidence>
<comment type="subcellular location">
    <subcellularLocation>
        <location evidence="1">Nucleus</location>
        <location evidence="1">Nucleolus</location>
    </subcellularLocation>
</comment>
<feature type="compositionally biased region" description="Basic and acidic residues" evidence="5">
    <location>
        <begin position="9"/>
        <end position="28"/>
    </location>
</feature>
<accession>A0A8X8Y6T3</accession>
<dbReference type="FunFam" id="3.40.50.10480:FF:000009">
    <property type="entry name" value="Ribosome biogenesis protein, putative"/>
    <property type="match status" value="1"/>
</dbReference>
<evidence type="ECO:0000313" key="8">
    <source>
        <dbReference type="Proteomes" id="UP000298416"/>
    </source>
</evidence>
<evidence type="ECO:0000256" key="5">
    <source>
        <dbReference type="SAM" id="MobiDB-lite"/>
    </source>
</evidence>
<comment type="similarity">
    <text evidence="2">Belongs to the BRX1 family.</text>
</comment>
<dbReference type="AlphaFoldDB" id="A0A8X8Y6T3"/>
<dbReference type="PROSITE" id="PS50833">
    <property type="entry name" value="BRIX"/>
    <property type="match status" value="1"/>
</dbReference>
<keyword evidence="4" id="KW-0539">Nucleus</keyword>
<protein>
    <recommendedName>
        <fullName evidence="6">Brix domain-containing protein</fullName>
    </recommendedName>
</protein>
<reference evidence="7" key="2">
    <citation type="submission" date="2020-08" db="EMBL/GenBank/DDBJ databases">
        <title>Plant Genome Project.</title>
        <authorList>
            <person name="Zhang R.-G."/>
        </authorList>
    </citation>
    <scope>NUCLEOTIDE SEQUENCE</scope>
    <source>
        <strain evidence="7">Huo1</strain>
        <tissue evidence="7">Leaf</tissue>
    </source>
</reference>
<dbReference type="GO" id="GO:0006364">
    <property type="term" value="P:rRNA processing"/>
    <property type="evidence" value="ECO:0007669"/>
    <property type="project" value="InterPro"/>
</dbReference>
<dbReference type="InterPro" id="IPR026532">
    <property type="entry name" value="BRX1"/>
</dbReference>
<dbReference type="GO" id="GO:0019843">
    <property type="term" value="F:rRNA binding"/>
    <property type="evidence" value="ECO:0007669"/>
    <property type="project" value="InterPro"/>
</dbReference>
<evidence type="ECO:0000259" key="6">
    <source>
        <dbReference type="PROSITE" id="PS50833"/>
    </source>
</evidence>
<dbReference type="SMART" id="SM00879">
    <property type="entry name" value="Brix"/>
    <property type="match status" value="1"/>
</dbReference>
<dbReference type="PANTHER" id="PTHR13634:SF0">
    <property type="entry name" value="RIBOSOME BIOGENESIS PROTEIN BRX1 HOMOLOG"/>
    <property type="match status" value="1"/>
</dbReference>
<dbReference type="OrthoDB" id="1638493at2759"/>
<dbReference type="InterPro" id="IPR007109">
    <property type="entry name" value="Brix"/>
</dbReference>
<evidence type="ECO:0000256" key="1">
    <source>
        <dbReference type="ARBA" id="ARBA00004604"/>
    </source>
</evidence>
<keyword evidence="8" id="KW-1185">Reference proteome</keyword>
<name>A0A8X8Y6T3_SALSN</name>
<keyword evidence="3" id="KW-0690">Ribosome biogenesis</keyword>
<feature type="domain" description="Brix" evidence="6">
    <location>
        <begin position="53"/>
        <end position="257"/>
    </location>
</feature>
<proteinExistence type="inferred from homology"/>
<dbReference type="Pfam" id="PF04427">
    <property type="entry name" value="Brix"/>
    <property type="match status" value="1"/>
</dbReference>
<feature type="region of interest" description="Disordered" evidence="5">
    <location>
        <begin position="1"/>
        <end position="31"/>
    </location>
</feature>
<dbReference type="GO" id="GO:0000027">
    <property type="term" value="P:ribosomal large subunit assembly"/>
    <property type="evidence" value="ECO:0007669"/>
    <property type="project" value="TreeGrafter"/>
</dbReference>
<organism evidence="7">
    <name type="scientific">Salvia splendens</name>
    <name type="common">Scarlet sage</name>
    <dbReference type="NCBI Taxonomy" id="180675"/>
    <lineage>
        <taxon>Eukaryota</taxon>
        <taxon>Viridiplantae</taxon>
        <taxon>Streptophyta</taxon>
        <taxon>Embryophyta</taxon>
        <taxon>Tracheophyta</taxon>
        <taxon>Spermatophyta</taxon>
        <taxon>Magnoliopsida</taxon>
        <taxon>eudicotyledons</taxon>
        <taxon>Gunneridae</taxon>
        <taxon>Pentapetalae</taxon>
        <taxon>asterids</taxon>
        <taxon>lamiids</taxon>
        <taxon>Lamiales</taxon>
        <taxon>Lamiaceae</taxon>
        <taxon>Nepetoideae</taxon>
        <taxon>Mentheae</taxon>
        <taxon>Salviinae</taxon>
        <taxon>Salvia</taxon>
        <taxon>Salvia subgen. Calosphace</taxon>
        <taxon>core Calosphace</taxon>
    </lineage>
</organism>
<evidence type="ECO:0000256" key="4">
    <source>
        <dbReference type="ARBA" id="ARBA00023242"/>
    </source>
</evidence>
<evidence type="ECO:0000256" key="3">
    <source>
        <dbReference type="ARBA" id="ARBA00022517"/>
    </source>
</evidence>
<sequence length="315" mass="36612">MAKKRKHSETKVAENENKEETAPERPERTLFGFKTSPEDVKENDSTLFFRNKEKVLVTCSRRISFRYRHLMLNLVDLLPHCKKDNKVESKGSKGTDLNELVELRSCSSCFFFECRKGKDLYLWMAKCPNGPSVKFLVNAVHTMEELKLTGNHLKGSRPILTFSANFDKSPHWKLLKEMITQIFAIPKDHRKSKPYHDHVYVFSIADDHIWFRNYQISTDHTGTAQKLGRGDLENMTLIEVGPRFCLNPIKIFSGSFGGPTLYENPFYVSPNTIRSMEKRQKAGKYAKKVKAKTRKKMHELENPLEVDEFADMWKE</sequence>
<comment type="caution">
    <text evidence="7">The sequence shown here is derived from an EMBL/GenBank/DDBJ whole genome shotgun (WGS) entry which is preliminary data.</text>
</comment>
<gene>
    <name evidence="7" type="ORF">SASPL_115578</name>
</gene>